<organism evidence="10 11">
    <name type="scientific">Laodelphax striatellus</name>
    <name type="common">Small brown planthopper</name>
    <name type="synonym">Delphax striatella</name>
    <dbReference type="NCBI Taxonomy" id="195883"/>
    <lineage>
        <taxon>Eukaryota</taxon>
        <taxon>Metazoa</taxon>
        <taxon>Ecdysozoa</taxon>
        <taxon>Arthropoda</taxon>
        <taxon>Hexapoda</taxon>
        <taxon>Insecta</taxon>
        <taxon>Pterygota</taxon>
        <taxon>Neoptera</taxon>
        <taxon>Paraneoptera</taxon>
        <taxon>Hemiptera</taxon>
        <taxon>Auchenorrhyncha</taxon>
        <taxon>Fulgoroidea</taxon>
        <taxon>Delphacidae</taxon>
        <taxon>Criomorphinae</taxon>
        <taxon>Laodelphax</taxon>
    </lineage>
</organism>
<name>A0A482XCT4_LAOST</name>
<evidence type="ECO:0000256" key="5">
    <source>
        <dbReference type="ARBA" id="ARBA00022989"/>
    </source>
</evidence>
<evidence type="ECO:0000313" key="10">
    <source>
        <dbReference type="EMBL" id="RZF43340.1"/>
    </source>
</evidence>
<keyword evidence="6" id="KW-0472">Membrane</keyword>
<dbReference type="GO" id="GO:0098552">
    <property type="term" value="C:side of membrane"/>
    <property type="evidence" value="ECO:0007669"/>
    <property type="project" value="UniProtKB-KW"/>
</dbReference>
<feature type="signal peptide" evidence="9">
    <location>
        <begin position="1"/>
        <end position="30"/>
    </location>
</feature>
<proteinExistence type="predicted"/>
<evidence type="ECO:0000313" key="11">
    <source>
        <dbReference type="Proteomes" id="UP000291343"/>
    </source>
</evidence>
<keyword evidence="3" id="KW-0812">Transmembrane</keyword>
<keyword evidence="2" id="KW-0336">GPI-anchor</keyword>
<dbReference type="PANTHER" id="PTHR33562:SF23">
    <property type="entry name" value="PROTEIN QUIVER"/>
    <property type="match status" value="1"/>
</dbReference>
<gene>
    <name evidence="10" type="ORF">LSTR_LSTR001601</name>
</gene>
<keyword evidence="11" id="KW-1185">Reference proteome</keyword>
<dbReference type="Proteomes" id="UP000291343">
    <property type="component" value="Unassembled WGS sequence"/>
</dbReference>
<dbReference type="AlphaFoldDB" id="A0A482XCT4"/>
<comment type="subcellular location">
    <subcellularLocation>
        <location evidence="1">Membrane</location>
        <topology evidence="1">Lipid-anchor</topology>
        <topology evidence="1">GPI-anchor</topology>
    </subcellularLocation>
</comment>
<feature type="chain" id="PRO_5019798361" evidence="9">
    <location>
        <begin position="31"/>
        <end position="151"/>
    </location>
</feature>
<accession>A0A482XCT4</accession>
<dbReference type="GO" id="GO:0030431">
    <property type="term" value="P:sleep"/>
    <property type="evidence" value="ECO:0007669"/>
    <property type="project" value="InterPro"/>
</dbReference>
<dbReference type="Pfam" id="PF17064">
    <property type="entry name" value="QVR"/>
    <property type="match status" value="1"/>
</dbReference>
<evidence type="ECO:0000256" key="7">
    <source>
        <dbReference type="ARBA" id="ARBA00023180"/>
    </source>
</evidence>
<reference evidence="10 11" key="1">
    <citation type="journal article" date="2017" name="Gigascience">
        <title>Genome sequence of the small brown planthopper, Laodelphax striatellus.</title>
        <authorList>
            <person name="Zhu J."/>
            <person name="Jiang F."/>
            <person name="Wang X."/>
            <person name="Yang P."/>
            <person name="Bao Y."/>
            <person name="Zhao W."/>
            <person name="Wang W."/>
            <person name="Lu H."/>
            <person name="Wang Q."/>
            <person name="Cui N."/>
            <person name="Li J."/>
            <person name="Chen X."/>
            <person name="Luo L."/>
            <person name="Yu J."/>
            <person name="Kang L."/>
            <person name="Cui F."/>
        </authorList>
    </citation>
    <scope>NUCLEOTIDE SEQUENCE [LARGE SCALE GENOMIC DNA]</scope>
    <source>
        <strain evidence="10">Lst14</strain>
    </source>
</reference>
<evidence type="ECO:0000256" key="1">
    <source>
        <dbReference type="ARBA" id="ARBA00004589"/>
    </source>
</evidence>
<evidence type="ECO:0000256" key="2">
    <source>
        <dbReference type="ARBA" id="ARBA00022622"/>
    </source>
</evidence>
<comment type="caution">
    <text evidence="10">The sequence shown here is derived from an EMBL/GenBank/DDBJ whole genome shotgun (WGS) entry which is preliminary data.</text>
</comment>
<evidence type="ECO:0000256" key="3">
    <source>
        <dbReference type="ARBA" id="ARBA00022692"/>
    </source>
</evidence>
<dbReference type="InParanoid" id="A0A482XCT4"/>
<dbReference type="OrthoDB" id="6420171at2759"/>
<keyword evidence="5" id="KW-1133">Transmembrane helix</keyword>
<dbReference type="InterPro" id="IPR045860">
    <property type="entry name" value="Snake_toxin-like_sf"/>
</dbReference>
<evidence type="ECO:0000256" key="4">
    <source>
        <dbReference type="ARBA" id="ARBA00022729"/>
    </source>
</evidence>
<sequence length="151" mass="17193">MDISFASMSRLLFTLMIILVIFLSKSNVDGIKCFQCNSMNDPDCINLEKNDTSSYHYRECEEEKVSEKKIFCRKILQKILDRNGLVRVVRKCGWVKHPRLECYSATNKDHEETVCQCFEDGCNSATGITASTSVILLQLATVALTVFRCFS</sequence>
<dbReference type="SUPFAM" id="SSF57302">
    <property type="entry name" value="Snake toxin-like"/>
    <property type="match status" value="1"/>
</dbReference>
<protein>
    <submittedName>
        <fullName evidence="10">Uncharacterized protein</fullName>
    </submittedName>
</protein>
<evidence type="ECO:0000256" key="6">
    <source>
        <dbReference type="ARBA" id="ARBA00023136"/>
    </source>
</evidence>
<keyword evidence="7" id="KW-0325">Glycoprotein</keyword>
<dbReference type="InterPro" id="IPR050975">
    <property type="entry name" value="Sleep_regulator"/>
</dbReference>
<dbReference type="GO" id="GO:0032222">
    <property type="term" value="P:regulation of synaptic transmission, cholinergic"/>
    <property type="evidence" value="ECO:0007669"/>
    <property type="project" value="InterPro"/>
</dbReference>
<keyword evidence="8" id="KW-0449">Lipoprotein</keyword>
<keyword evidence="4 9" id="KW-0732">Signal</keyword>
<evidence type="ECO:0000256" key="9">
    <source>
        <dbReference type="SAM" id="SignalP"/>
    </source>
</evidence>
<evidence type="ECO:0000256" key="8">
    <source>
        <dbReference type="ARBA" id="ARBA00023288"/>
    </source>
</evidence>
<dbReference type="InterPro" id="IPR031424">
    <property type="entry name" value="QVR-like"/>
</dbReference>
<dbReference type="EMBL" id="QKKF02012754">
    <property type="protein sequence ID" value="RZF43340.1"/>
    <property type="molecule type" value="Genomic_DNA"/>
</dbReference>
<dbReference type="PANTHER" id="PTHR33562">
    <property type="entry name" value="ATILLA, ISOFORM B-RELATED-RELATED"/>
    <property type="match status" value="1"/>
</dbReference>